<feature type="region of interest" description="Disordered" evidence="1">
    <location>
        <begin position="21"/>
        <end position="41"/>
    </location>
</feature>
<keyword evidence="2" id="KW-0732">Signal</keyword>
<evidence type="ECO:0000256" key="1">
    <source>
        <dbReference type="SAM" id="MobiDB-lite"/>
    </source>
</evidence>
<organism evidence="3 4">
    <name type="scientific">Immersiella caudata</name>
    <dbReference type="NCBI Taxonomy" id="314043"/>
    <lineage>
        <taxon>Eukaryota</taxon>
        <taxon>Fungi</taxon>
        <taxon>Dikarya</taxon>
        <taxon>Ascomycota</taxon>
        <taxon>Pezizomycotina</taxon>
        <taxon>Sordariomycetes</taxon>
        <taxon>Sordariomycetidae</taxon>
        <taxon>Sordariales</taxon>
        <taxon>Lasiosphaeriaceae</taxon>
        <taxon>Immersiella</taxon>
    </lineage>
</organism>
<comment type="caution">
    <text evidence="3">The sequence shown here is derived from an EMBL/GenBank/DDBJ whole genome shotgun (WGS) entry which is preliminary data.</text>
</comment>
<protein>
    <recommendedName>
        <fullName evidence="5">GPI anchored protein</fullName>
    </recommendedName>
</protein>
<dbReference type="EMBL" id="JAULSU010000006">
    <property type="protein sequence ID" value="KAK0614189.1"/>
    <property type="molecule type" value="Genomic_DNA"/>
</dbReference>
<evidence type="ECO:0000256" key="2">
    <source>
        <dbReference type="SAM" id="SignalP"/>
    </source>
</evidence>
<gene>
    <name evidence="3" type="ORF">B0T14DRAFT_299254</name>
</gene>
<sequence>MRPLPLTLWALIAAQIDALAPPEQAQPQPQNPLPTAVRKMPPDQGAKFHHEYCAFAEQGHQHPSHFAPLPIPPRPLAARNPNPFIDGRPQQGGNSSIPLPEYYYSPPFLVTHTEQYDASLLRRAAQVLSLLQRRQWACPSGTSGCGSIGYPNSCCTNGETCVEVQDTGLGPVGCCPAGATCAGGVTGCTGGSTACASDIGGGCCISGFVCQGVGCVSSASASTATVTVVPTPANTVATTFTTTSTSIIQDAPTPSTVVVTVIVTISPSQVQPTTSTLTQTVSEPGPTSSQGTGIGTTTDAIGAPFRPTSSSTNGISTYCPTGFYACLASAGGGCCQTGRDCQTTSCPPVPMTTIVNGGGVTIVVPAEGAVATTGSCASGWYMCGSDAGPAPGCCPSGYSCGTASCSVLMDGATATVAKVRPGSSARSLTFNVDLMPWVWIMMGIYLVVL</sequence>
<reference evidence="3" key="1">
    <citation type="submission" date="2023-06" db="EMBL/GenBank/DDBJ databases">
        <title>Genome-scale phylogeny and comparative genomics of the fungal order Sordariales.</title>
        <authorList>
            <consortium name="Lawrence Berkeley National Laboratory"/>
            <person name="Hensen N."/>
            <person name="Bonometti L."/>
            <person name="Westerberg I."/>
            <person name="Brannstrom I.O."/>
            <person name="Guillou S."/>
            <person name="Cros-Aarteil S."/>
            <person name="Calhoun S."/>
            <person name="Haridas S."/>
            <person name="Kuo A."/>
            <person name="Mondo S."/>
            <person name="Pangilinan J."/>
            <person name="Riley R."/>
            <person name="Labutti K."/>
            <person name="Andreopoulos B."/>
            <person name="Lipzen A."/>
            <person name="Chen C."/>
            <person name="Yanf M."/>
            <person name="Daum C."/>
            <person name="Ng V."/>
            <person name="Clum A."/>
            <person name="Steindorff A."/>
            <person name="Ohm R."/>
            <person name="Martin F."/>
            <person name="Silar P."/>
            <person name="Natvig D."/>
            <person name="Lalanne C."/>
            <person name="Gautier V."/>
            <person name="Ament-Velasquez S.L."/>
            <person name="Kruys A."/>
            <person name="Hutchinson M.I."/>
            <person name="Powell A.J."/>
            <person name="Barry K."/>
            <person name="Miller A.N."/>
            <person name="Grigoriev I.V."/>
            <person name="Debuchy R."/>
            <person name="Gladieux P."/>
            <person name="Thoren M.H."/>
            <person name="Johannesson H."/>
        </authorList>
    </citation>
    <scope>NUCLEOTIDE SEQUENCE</scope>
    <source>
        <strain evidence="3">CBS 606.72</strain>
    </source>
</reference>
<evidence type="ECO:0000313" key="4">
    <source>
        <dbReference type="Proteomes" id="UP001175000"/>
    </source>
</evidence>
<feature type="compositionally biased region" description="Low complexity" evidence="1">
    <location>
        <begin position="284"/>
        <end position="294"/>
    </location>
</feature>
<accession>A0AA39WF20</accession>
<name>A0AA39WF20_9PEZI</name>
<dbReference type="Proteomes" id="UP001175000">
    <property type="component" value="Unassembled WGS sequence"/>
</dbReference>
<feature type="chain" id="PRO_5041417626" description="GPI anchored protein" evidence="2">
    <location>
        <begin position="19"/>
        <end position="449"/>
    </location>
</feature>
<feature type="region of interest" description="Disordered" evidence="1">
    <location>
        <begin position="274"/>
        <end position="294"/>
    </location>
</feature>
<dbReference type="PANTHER" id="PTHR39599">
    <property type="entry name" value="GPI-ANCHORED PROTEIN (EUROFUNG)-RELATED-RELATED"/>
    <property type="match status" value="1"/>
</dbReference>
<evidence type="ECO:0008006" key="5">
    <source>
        <dbReference type="Google" id="ProtNLM"/>
    </source>
</evidence>
<dbReference type="PANTHER" id="PTHR39599:SF1">
    <property type="entry name" value="GPI-ANCHORED PROTEIN (EUROFUNG)"/>
    <property type="match status" value="1"/>
</dbReference>
<keyword evidence="4" id="KW-1185">Reference proteome</keyword>
<feature type="signal peptide" evidence="2">
    <location>
        <begin position="1"/>
        <end position="18"/>
    </location>
</feature>
<dbReference type="AlphaFoldDB" id="A0AA39WF20"/>
<evidence type="ECO:0000313" key="3">
    <source>
        <dbReference type="EMBL" id="KAK0614189.1"/>
    </source>
</evidence>
<feature type="compositionally biased region" description="Low complexity" evidence="1">
    <location>
        <begin position="21"/>
        <end position="36"/>
    </location>
</feature>
<proteinExistence type="predicted"/>